<evidence type="ECO:0000259" key="15">
    <source>
        <dbReference type="PROSITE" id="PS51066"/>
    </source>
</evidence>
<dbReference type="SUPFAM" id="SSF46946">
    <property type="entry name" value="S13-like H2TH domain"/>
    <property type="match status" value="1"/>
</dbReference>
<dbReference type="InterPro" id="IPR000214">
    <property type="entry name" value="Znf_DNA_glyclase/AP_lyase"/>
</dbReference>
<sequence length="331" mass="37219">MPEGDTIYRAAAALRTALVGRPMLSFDSQSLDGVQPQVGRVIEEIESFGKHLEFAWDDGVVLHTHMRMTGSWHLYHPGERWRRPQREMVVAIGVGQWQAVCFNAPTVECYRSFDKRRHPGFGHLGPDLTKDAPNIDGCLDRIDRFADSNEPIAEVLLDQRIACGVGNVYKSEVLWHCGISPFRAISDVDLATRRMAIETAARMLQENRMRTRRVTAPDTPGGLAVYGRNGLPCPRCHAAVKVQRTGEHLRATYWCPTCQAAPKSAMLTEVTPTGLVRPRAMDAEQEAAELYLEEHDQRWSRSGQHEHQARPSTRSTPISIATRSMRSLGWR</sequence>
<dbReference type="InterPro" id="IPR010979">
    <property type="entry name" value="Ribosomal_uS13-like_H2TH"/>
</dbReference>
<feature type="domain" description="Formamidopyrimidine-DNA glycosylase catalytic" evidence="16">
    <location>
        <begin position="2"/>
        <end position="119"/>
    </location>
</feature>
<evidence type="ECO:0000256" key="11">
    <source>
        <dbReference type="ARBA" id="ARBA00023268"/>
    </source>
</evidence>
<reference evidence="17" key="1">
    <citation type="submission" date="2020-05" db="EMBL/GenBank/DDBJ databases">
        <authorList>
            <person name="Chiriac C."/>
            <person name="Salcher M."/>
            <person name="Ghai R."/>
            <person name="Kavagutti S V."/>
        </authorList>
    </citation>
    <scope>NUCLEOTIDE SEQUENCE</scope>
</reference>
<evidence type="ECO:0000256" key="2">
    <source>
        <dbReference type="ARBA" id="ARBA00012720"/>
    </source>
</evidence>
<dbReference type="GO" id="GO:0140078">
    <property type="term" value="F:class I DNA-(apurinic or apyrimidinic site) endonuclease activity"/>
    <property type="evidence" value="ECO:0007669"/>
    <property type="project" value="UniProtKB-EC"/>
</dbReference>
<evidence type="ECO:0000256" key="6">
    <source>
        <dbReference type="ARBA" id="ARBA00022801"/>
    </source>
</evidence>
<keyword evidence="9" id="KW-0234">DNA repair</keyword>
<dbReference type="PANTHER" id="PTHR42697">
    <property type="entry name" value="ENDONUCLEASE 8"/>
    <property type="match status" value="1"/>
</dbReference>
<feature type="compositionally biased region" description="Polar residues" evidence="14">
    <location>
        <begin position="310"/>
        <end position="325"/>
    </location>
</feature>
<dbReference type="SUPFAM" id="SSF81624">
    <property type="entry name" value="N-terminal domain of MutM-like DNA repair proteins"/>
    <property type="match status" value="1"/>
</dbReference>
<dbReference type="PROSITE" id="PS01242">
    <property type="entry name" value="ZF_FPG_1"/>
    <property type="match status" value="1"/>
</dbReference>
<evidence type="ECO:0000256" key="7">
    <source>
        <dbReference type="ARBA" id="ARBA00022833"/>
    </source>
</evidence>
<gene>
    <name evidence="17" type="ORF">UFOPK3001_00762</name>
</gene>
<evidence type="ECO:0000259" key="16">
    <source>
        <dbReference type="PROSITE" id="PS51068"/>
    </source>
</evidence>
<comment type="catalytic activity">
    <reaction evidence="13">
        <text>2'-deoxyribonucleotide-(2'-deoxyribose 5'-phosphate)-2'-deoxyribonucleotide-DNA = a 3'-end 2'-deoxyribonucleotide-(2,3-dehydro-2,3-deoxyribose 5'-phosphate)-DNA + a 5'-end 5'-phospho-2'-deoxyribonucleoside-DNA + H(+)</text>
        <dbReference type="Rhea" id="RHEA:66592"/>
        <dbReference type="Rhea" id="RHEA-COMP:13180"/>
        <dbReference type="Rhea" id="RHEA-COMP:16897"/>
        <dbReference type="Rhea" id="RHEA-COMP:17067"/>
        <dbReference type="ChEBI" id="CHEBI:15378"/>
        <dbReference type="ChEBI" id="CHEBI:136412"/>
        <dbReference type="ChEBI" id="CHEBI:157695"/>
        <dbReference type="ChEBI" id="CHEBI:167181"/>
        <dbReference type="EC" id="4.2.99.18"/>
    </reaction>
</comment>
<accession>A0A6J6XL26</accession>
<dbReference type="EMBL" id="CAFAAJ010000037">
    <property type="protein sequence ID" value="CAB4797921.1"/>
    <property type="molecule type" value="Genomic_DNA"/>
</dbReference>
<dbReference type="Gene3D" id="3.20.190.10">
    <property type="entry name" value="MutM-like, N-terminal"/>
    <property type="match status" value="1"/>
</dbReference>
<dbReference type="AlphaFoldDB" id="A0A6J6XL26"/>
<dbReference type="PROSITE" id="PS51068">
    <property type="entry name" value="FPG_CAT"/>
    <property type="match status" value="1"/>
</dbReference>
<evidence type="ECO:0000256" key="9">
    <source>
        <dbReference type="ARBA" id="ARBA00023204"/>
    </source>
</evidence>
<evidence type="ECO:0000256" key="3">
    <source>
        <dbReference type="ARBA" id="ARBA00022723"/>
    </source>
</evidence>
<feature type="domain" description="FPG-type" evidence="15">
    <location>
        <begin position="224"/>
        <end position="260"/>
    </location>
</feature>
<keyword evidence="7" id="KW-0862">Zinc</keyword>
<dbReference type="Pfam" id="PF01149">
    <property type="entry name" value="Fapy_DNA_glyco"/>
    <property type="match status" value="1"/>
</dbReference>
<dbReference type="InterPro" id="IPR035937">
    <property type="entry name" value="FPG_N"/>
</dbReference>
<evidence type="ECO:0000256" key="10">
    <source>
        <dbReference type="ARBA" id="ARBA00023239"/>
    </source>
</evidence>
<organism evidence="17">
    <name type="scientific">freshwater metagenome</name>
    <dbReference type="NCBI Taxonomy" id="449393"/>
    <lineage>
        <taxon>unclassified sequences</taxon>
        <taxon>metagenomes</taxon>
        <taxon>ecological metagenomes</taxon>
    </lineage>
</organism>
<dbReference type="EC" id="4.2.99.18" evidence="2"/>
<keyword evidence="3" id="KW-0479">Metal-binding</keyword>
<evidence type="ECO:0000256" key="4">
    <source>
        <dbReference type="ARBA" id="ARBA00022763"/>
    </source>
</evidence>
<evidence type="ECO:0000256" key="14">
    <source>
        <dbReference type="SAM" id="MobiDB-lite"/>
    </source>
</evidence>
<evidence type="ECO:0000256" key="8">
    <source>
        <dbReference type="ARBA" id="ARBA00023125"/>
    </source>
</evidence>
<dbReference type="PANTHER" id="PTHR42697:SF1">
    <property type="entry name" value="ENDONUCLEASE 8"/>
    <property type="match status" value="1"/>
</dbReference>
<evidence type="ECO:0000256" key="12">
    <source>
        <dbReference type="ARBA" id="ARBA00023295"/>
    </source>
</evidence>
<dbReference type="GO" id="GO:0008270">
    <property type="term" value="F:zinc ion binding"/>
    <property type="evidence" value="ECO:0007669"/>
    <property type="project" value="UniProtKB-KW"/>
</dbReference>
<dbReference type="GO" id="GO:0003684">
    <property type="term" value="F:damaged DNA binding"/>
    <property type="evidence" value="ECO:0007669"/>
    <property type="project" value="InterPro"/>
</dbReference>
<comment type="similarity">
    <text evidence="1">Belongs to the FPG family.</text>
</comment>
<evidence type="ECO:0000256" key="13">
    <source>
        <dbReference type="ARBA" id="ARBA00044632"/>
    </source>
</evidence>
<dbReference type="PROSITE" id="PS51066">
    <property type="entry name" value="ZF_FPG_2"/>
    <property type="match status" value="1"/>
</dbReference>
<dbReference type="SMART" id="SM01232">
    <property type="entry name" value="H2TH"/>
    <property type="match status" value="1"/>
</dbReference>
<keyword evidence="6" id="KW-0378">Hydrolase</keyword>
<evidence type="ECO:0000313" key="17">
    <source>
        <dbReference type="EMBL" id="CAB4797921.1"/>
    </source>
</evidence>
<evidence type="ECO:0000256" key="5">
    <source>
        <dbReference type="ARBA" id="ARBA00022771"/>
    </source>
</evidence>
<name>A0A6J6XL26_9ZZZZ</name>
<feature type="compositionally biased region" description="Basic and acidic residues" evidence="14">
    <location>
        <begin position="296"/>
        <end position="309"/>
    </location>
</feature>
<feature type="region of interest" description="Disordered" evidence="14">
    <location>
        <begin position="296"/>
        <end position="331"/>
    </location>
</feature>
<keyword evidence="11" id="KW-0511">Multifunctional enzyme</keyword>
<proteinExistence type="inferred from homology"/>
<protein>
    <recommendedName>
        <fullName evidence="2">DNA-(apurinic or apyrimidinic site) lyase</fullName>
        <ecNumber evidence="2">4.2.99.18</ecNumber>
    </recommendedName>
</protein>
<keyword evidence="5" id="KW-0863">Zinc-finger</keyword>
<dbReference type="InterPro" id="IPR015887">
    <property type="entry name" value="DNA_glyclase_Znf_dom_DNA_BS"/>
</dbReference>
<dbReference type="SUPFAM" id="SSF57716">
    <property type="entry name" value="Glucocorticoid receptor-like (DNA-binding domain)"/>
    <property type="match status" value="1"/>
</dbReference>
<evidence type="ECO:0000256" key="1">
    <source>
        <dbReference type="ARBA" id="ARBA00009409"/>
    </source>
</evidence>
<dbReference type="Gene3D" id="1.10.8.50">
    <property type="match status" value="1"/>
</dbReference>
<dbReference type="Pfam" id="PF06831">
    <property type="entry name" value="H2TH"/>
    <property type="match status" value="1"/>
</dbReference>
<keyword evidence="4" id="KW-0227">DNA damage</keyword>
<dbReference type="GO" id="GO:0000703">
    <property type="term" value="F:oxidized pyrimidine nucleobase lesion DNA N-glycosylase activity"/>
    <property type="evidence" value="ECO:0007669"/>
    <property type="project" value="TreeGrafter"/>
</dbReference>
<keyword evidence="10" id="KW-0456">Lyase</keyword>
<dbReference type="GO" id="GO:0006284">
    <property type="term" value="P:base-excision repair"/>
    <property type="evidence" value="ECO:0007669"/>
    <property type="project" value="InterPro"/>
</dbReference>
<keyword evidence="8" id="KW-0238">DNA-binding</keyword>
<keyword evidence="12" id="KW-0326">Glycosidase</keyword>
<dbReference type="InterPro" id="IPR012319">
    <property type="entry name" value="FPG_cat"/>
</dbReference>
<dbReference type="InterPro" id="IPR015886">
    <property type="entry name" value="H2TH_FPG"/>
</dbReference>
<dbReference type="SMART" id="SM00898">
    <property type="entry name" value="Fapy_DNA_glyco"/>
    <property type="match status" value="1"/>
</dbReference>